<evidence type="ECO:0000313" key="1">
    <source>
        <dbReference type="EMBL" id="CAH3163158.1"/>
    </source>
</evidence>
<gene>
    <name evidence="1" type="ORF">PMEA_00035417</name>
</gene>
<accession>A0AAU9XZA2</accession>
<dbReference type="EMBL" id="CALNXJ010000090">
    <property type="protein sequence ID" value="CAH3163158.1"/>
    <property type="molecule type" value="Genomic_DNA"/>
</dbReference>
<organism evidence="1 2">
    <name type="scientific">Pocillopora meandrina</name>
    <dbReference type="NCBI Taxonomy" id="46732"/>
    <lineage>
        <taxon>Eukaryota</taxon>
        <taxon>Metazoa</taxon>
        <taxon>Cnidaria</taxon>
        <taxon>Anthozoa</taxon>
        <taxon>Hexacorallia</taxon>
        <taxon>Scleractinia</taxon>
        <taxon>Astrocoeniina</taxon>
        <taxon>Pocilloporidae</taxon>
        <taxon>Pocillopora</taxon>
    </lineage>
</organism>
<sequence length="46" mass="5359">MNKEHANKKYDTPEDGYLGDINKDVSLLYVEIIDKNRSYYKCTICG</sequence>
<dbReference type="AlphaFoldDB" id="A0AAU9XZA2"/>
<name>A0AAU9XZA2_9CNID</name>
<evidence type="ECO:0000313" key="2">
    <source>
        <dbReference type="Proteomes" id="UP001159428"/>
    </source>
</evidence>
<protein>
    <submittedName>
        <fullName evidence="1">Uncharacterized protein</fullName>
    </submittedName>
</protein>
<keyword evidence="2" id="KW-1185">Reference proteome</keyword>
<reference evidence="1 2" key="1">
    <citation type="submission" date="2022-05" db="EMBL/GenBank/DDBJ databases">
        <authorList>
            <consortium name="Genoscope - CEA"/>
            <person name="William W."/>
        </authorList>
    </citation>
    <scope>NUCLEOTIDE SEQUENCE [LARGE SCALE GENOMIC DNA]</scope>
</reference>
<dbReference type="Proteomes" id="UP001159428">
    <property type="component" value="Unassembled WGS sequence"/>
</dbReference>
<proteinExistence type="predicted"/>
<comment type="caution">
    <text evidence="1">The sequence shown here is derived from an EMBL/GenBank/DDBJ whole genome shotgun (WGS) entry which is preliminary data.</text>
</comment>